<keyword evidence="1" id="KW-0175">Coiled coil</keyword>
<proteinExistence type="predicted"/>
<sequence length="454" mass="54045">MASLKRFIFGKEGRDNKHSSWRKLCDKWRLICLVPNLSKEDWNPWREWCEAFEEFESSGEKPPKSERSRAAMFSQLRKAAELTGDKLEEAKTMRLGNNPWKTSYEELRRNWDAERLRRIKEDDVNKSNLEKEAKLRRRAEAEKDILEFRVQKAEEELQQVRDKCQELEGELSAFQHNLVKCGRKFGFQVTIRDGIILVPGLSLKPTPLRPQLENGGASLPLDHITDIASRLGQVTTSNVFDWLRNFEEEYKISNWSNKDLQRIFFRCMDSSRFSSLCFDRAENLPTDCLDLCMKIALKFCPDIDHKWETEKMQEDDTVMEYFHRMWMIYRITKYPIFRSKDNLTYKDAICEGLLPHLQEKVDVHRYGEYKEIETFALIAERSWLESEDRKQGWYLKKRKAGPGCPPRWRIWRRLQNYPVPYEKIHNASYWTLLEYLSKYEDLGTWMARSTPNCA</sequence>
<dbReference type="Proteomes" id="UP000824782">
    <property type="component" value="Unassembled WGS sequence"/>
</dbReference>
<organism evidence="2 3">
    <name type="scientific">Engystomops pustulosus</name>
    <name type="common">Tungara frog</name>
    <name type="synonym">Physalaemus pustulosus</name>
    <dbReference type="NCBI Taxonomy" id="76066"/>
    <lineage>
        <taxon>Eukaryota</taxon>
        <taxon>Metazoa</taxon>
        <taxon>Chordata</taxon>
        <taxon>Craniata</taxon>
        <taxon>Vertebrata</taxon>
        <taxon>Euteleostomi</taxon>
        <taxon>Amphibia</taxon>
        <taxon>Batrachia</taxon>
        <taxon>Anura</taxon>
        <taxon>Neobatrachia</taxon>
        <taxon>Hyloidea</taxon>
        <taxon>Leptodactylidae</taxon>
        <taxon>Leiuperinae</taxon>
        <taxon>Engystomops</taxon>
    </lineage>
</organism>
<feature type="coiled-coil region" evidence="1">
    <location>
        <begin position="124"/>
        <end position="177"/>
    </location>
</feature>
<reference evidence="2" key="1">
    <citation type="thesis" date="2020" institute="ProQuest LLC" country="789 East Eisenhower Parkway, Ann Arbor, MI, USA">
        <title>Comparative Genomics and Chromosome Evolution.</title>
        <authorList>
            <person name="Mudd A.B."/>
        </authorList>
    </citation>
    <scope>NUCLEOTIDE SEQUENCE</scope>
    <source>
        <strain evidence="2">237g6f4</strain>
        <tissue evidence="2">Blood</tissue>
    </source>
</reference>
<evidence type="ECO:0000256" key="1">
    <source>
        <dbReference type="SAM" id="Coils"/>
    </source>
</evidence>
<dbReference type="AlphaFoldDB" id="A0AAV6ZN29"/>
<dbReference type="EMBL" id="WNYA01000031">
    <property type="protein sequence ID" value="KAG8550744.1"/>
    <property type="molecule type" value="Genomic_DNA"/>
</dbReference>
<evidence type="ECO:0000313" key="3">
    <source>
        <dbReference type="Proteomes" id="UP000824782"/>
    </source>
</evidence>
<comment type="caution">
    <text evidence="2">The sequence shown here is derived from an EMBL/GenBank/DDBJ whole genome shotgun (WGS) entry which is preliminary data.</text>
</comment>
<gene>
    <name evidence="2" type="ORF">GDO81_021943</name>
</gene>
<accession>A0AAV6ZN29</accession>
<evidence type="ECO:0000313" key="2">
    <source>
        <dbReference type="EMBL" id="KAG8550744.1"/>
    </source>
</evidence>
<name>A0AAV6ZN29_ENGPU</name>
<keyword evidence="3" id="KW-1185">Reference proteome</keyword>
<protein>
    <submittedName>
        <fullName evidence="2">Uncharacterized protein</fullName>
    </submittedName>
</protein>